<dbReference type="Proteomes" id="UP000237347">
    <property type="component" value="Unassembled WGS sequence"/>
</dbReference>
<feature type="transmembrane region" description="Helical" evidence="1">
    <location>
        <begin position="6"/>
        <end position="28"/>
    </location>
</feature>
<accession>A0AAW0MA26</accession>
<dbReference type="EMBL" id="PKMF04000005">
    <property type="protein sequence ID" value="KAK7860778.1"/>
    <property type="molecule type" value="Genomic_DNA"/>
</dbReference>
<organism evidence="2 3">
    <name type="scientific">Quercus suber</name>
    <name type="common">Cork oak</name>
    <dbReference type="NCBI Taxonomy" id="58331"/>
    <lineage>
        <taxon>Eukaryota</taxon>
        <taxon>Viridiplantae</taxon>
        <taxon>Streptophyta</taxon>
        <taxon>Embryophyta</taxon>
        <taxon>Tracheophyta</taxon>
        <taxon>Spermatophyta</taxon>
        <taxon>Magnoliopsida</taxon>
        <taxon>eudicotyledons</taxon>
        <taxon>Gunneridae</taxon>
        <taxon>Pentapetalae</taxon>
        <taxon>rosids</taxon>
        <taxon>fabids</taxon>
        <taxon>Fagales</taxon>
        <taxon>Fagaceae</taxon>
        <taxon>Quercus</taxon>
    </lineage>
</organism>
<evidence type="ECO:0000256" key="1">
    <source>
        <dbReference type="SAM" id="Phobius"/>
    </source>
</evidence>
<evidence type="ECO:0000313" key="3">
    <source>
        <dbReference type="Proteomes" id="UP000237347"/>
    </source>
</evidence>
<keyword evidence="1" id="KW-0812">Transmembrane</keyword>
<keyword evidence="1" id="KW-1133">Transmembrane helix</keyword>
<keyword evidence="1" id="KW-0472">Membrane</keyword>
<sequence length="131" mass="14601">MVLMRAMYGVMVETIFICSVFASAFYGFTRKLFDLNVDDKYMWAQAFTGLQISINSDIKNLYSSGRFTILKELEAVDTSLDPIEVEAFQNSVSDLARRAKGLSQGLDLLTKEVDGFFHVVLTGHGALLCNV</sequence>
<protein>
    <submittedName>
        <fullName evidence="2">Protein bps1</fullName>
    </submittedName>
</protein>
<keyword evidence="3" id="KW-1185">Reference proteome</keyword>
<dbReference type="AlphaFoldDB" id="A0AAW0MA26"/>
<dbReference type="PANTHER" id="PTHR31509">
    <property type="entry name" value="BPS1-LIKE PROTEIN"/>
    <property type="match status" value="1"/>
</dbReference>
<gene>
    <name evidence="2" type="primary">BPS1_0</name>
    <name evidence="2" type="ORF">CFP56_033235</name>
</gene>
<comment type="caution">
    <text evidence="2">The sequence shown here is derived from an EMBL/GenBank/DDBJ whole genome shotgun (WGS) entry which is preliminary data.</text>
</comment>
<name>A0AAW0MA26_QUESU</name>
<proteinExistence type="predicted"/>
<evidence type="ECO:0000313" key="2">
    <source>
        <dbReference type="EMBL" id="KAK7860778.1"/>
    </source>
</evidence>
<reference evidence="2 3" key="1">
    <citation type="journal article" date="2018" name="Sci. Data">
        <title>The draft genome sequence of cork oak.</title>
        <authorList>
            <person name="Ramos A.M."/>
            <person name="Usie A."/>
            <person name="Barbosa P."/>
            <person name="Barros P.M."/>
            <person name="Capote T."/>
            <person name="Chaves I."/>
            <person name="Simoes F."/>
            <person name="Abreu I."/>
            <person name="Carrasquinho I."/>
            <person name="Faro C."/>
            <person name="Guimaraes J.B."/>
            <person name="Mendonca D."/>
            <person name="Nobrega F."/>
            <person name="Rodrigues L."/>
            <person name="Saibo N.J.M."/>
            <person name="Varela M.C."/>
            <person name="Egas C."/>
            <person name="Matos J."/>
            <person name="Miguel C.M."/>
            <person name="Oliveira M.M."/>
            <person name="Ricardo C.P."/>
            <person name="Goncalves S."/>
        </authorList>
    </citation>
    <scope>NUCLEOTIDE SEQUENCE [LARGE SCALE GENOMIC DNA]</scope>
    <source>
        <strain evidence="3">cv. HL8</strain>
    </source>
</reference>